<dbReference type="Gene3D" id="1.10.357.140">
    <property type="entry name" value="UbiA prenyltransferase"/>
    <property type="match status" value="1"/>
</dbReference>
<dbReference type="PANTHER" id="PTHR42723:SF1">
    <property type="entry name" value="CHLOROPHYLL SYNTHASE, CHLOROPLASTIC"/>
    <property type="match status" value="1"/>
</dbReference>
<sequence>MNATLKGYLQLCRPPNLPTAAADIIAGSALAGIFVEDGIIPIDALLVLVLASVLLYAGGVVLNDVFDASLDAVERPERPIPSGVIPKKKAAFFGIVLLLSGIICAILVNHTSGTVAVGLALSILSYDAFSKNNALLGPLNMGVCRGLNLLLGISIVGAFVQLEYLIVPIVFIAAITTVSRGEVHGNNKKNLVLAGFLYALVLFFVMYFHTNHMKPFLPYLVFLALFAAMVLAPLVKAYQKNTPENIKKAVISGVLGIVILDAAIAVAYSNWMIGILILLLLPLSKLLAKLFAVT</sequence>
<evidence type="ECO:0000313" key="8">
    <source>
        <dbReference type="Proteomes" id="UP001203607"/>
    </source>
</evidence>
<feature type="transmembrane region" description="Helical" evidence="6">
    <location>
        <begin position="90"/>
        <end position="108"/>
    </location>
</feature>
<feature type="transmembrane region" description="Helical" evidence="6">
    <location>
        <begin position="42"/>
        <end position="62"/>
    </location>
</feature>
<comment type="caution">
    <text evidence="7">The sequence shown here is derived from an EMBL/GenBank/DDBJ whole genome shotgun (WGS) entry which is preliminary data.</text>
</comment>
<dbReference type="EMBL" id="JAMFMA010000004">
    <property type="protein sequence ID" value="MCL6275375.1"/>
    <property type="molecule type" value="Genomic_DNA"/>
</dbReference>
<keyword evidence="3 6" id="KW-0812">Transmembrane</keyword>
<dbReference type="InterPro" id="IPR000537">
    <property type="entry name" value="UbiA_prenyltransferase"/>
</dbReference>
<accession>A0ABT0PVF7</accession>
<proteinExistence type="predicted"/>
<feature type="transmembrane region" description="Helical" evidence="6">
    <location>
        <begin position="190"/>
        <end position="210"/>
    </location>
</feature>
<evidence type="ECO:0000256" key="1">
    <source>
        <dbReference type="ARBA" id="ARBA00004141"/>
    </source>
</evidence>
<dbReference type="RefSeq" id="WP_249658560.1">
    <property type="nucleotide sequence ID" value="NZ_JAMFMA010000004.1"/>
</dbReference>
<keyword evidence="8" id="KW-1185">Reference proteome</keyword>
<keyword evidence="4 6" id="KW-1133">Transmembrane helix</keyword>
<keyword evidence="5 6" id="KW-0472">Membrane</keyword>
<dbReference type="Proteomes" id="UP001203607">
    <property type="component" value="Unassembled WGS sequence"/>
</dbReference>
<name>A0ABT0PVF7_9FLAO</name>
<dbReference type="NCBIfam" id="NF035940">
    <property type="entry name" value="prenyl_rel_EboC"/>
    <property type="match status" value="1"/>
</dbReference>
<organism evidence="7 8">
    <name type="scientific">Flagellimonas spongiicola</name>
    <dbReference type="NCBI Taxonomy" id="2942208"/>
    <lineage>
        <taxon>Bacteria</taxon>
        <taxon>Pseudomonadati</taxon>
        <taxon>Bacteroidota</taxon>
        <taxon>Flavobacteriia</taxon>
        <taxon>Flavobacteriales</taxon>
        <taxon>Flavobacteriaceae</taxon>
        <taxon>Flagellimonas</taxon>
    </lineage>
</organism>
<reference evidence="7 8" key="1">
    <citation type="submission" date="2022-05" db="EMBL/GenBank/DDBJ databases">
        <authorList>
            <person name="Park J.-S."/>
        </authorList>
    </citation>
    <scope>NUCLEOTIDE SEQUENCE [LARGE SCALE GENOMIC DNA]</scope>
    <source>
        <strain evidence="7 8">2012CJ35-5</strain>
    </source>
</reference>
<evidence type="ECO:0000256" key="6">
    <source>
        <dbReference type="SAM" id="Phobius"/>
    </source>
</evidence>
<evidence type="ECO:0000256" key="5">
    <source>
        <dbReference type="ARBA" id="ARBA00023136"/>
    </source>
</evidence>
<feature type="transmembrane region" description="Helical" evidence="6">
    <location>
        <begin position="249"/>
        <end position="267"/>
    </location>
</feature>
<evidence type="ECO:0000313" key="7">
    <source>
        <dbReference type="EMBL" id="MCL6275375.1"/>
    </source>
</evidence>
<dbReference type="InterPro" id="IPR044878">
    <property type="entry name" value="UbiA_sf"/>
</dbReference>
<protein>
    <submittedName>
        <fullName evidence="7">UbiA-like protein EboC</fullName>
    </submittedName>
</protein>
<dbReference type="Pfam" id="PF01040">
    <property type="entry name" value="UbiA"/>
    <property type="match status" value="1"/>
</dbReference>
<dbReference type="CDD" id="cd13964">
    <property type="entry name" value="PT_UbiA_1"/>
    <property type="match status" value="1"/>
</dbReference>
<feature type="transmembrane region" description="Helical" evidence="6">
    <location>
        <begin position="149"/>
        <end position="178"/>
    </location>
</feature>
<gene>
    <name evidence="7" type="primary">eboC</name>
    <name evidence="7" type="ORF">M3P19_15260</name>
</gene>
<feature type="transmembrane region" description="Helical" evidence="6">
    <location>
        <begin position="216"/>
        <end position="237"/>
    </location>
</feature>
<dbReference type="PANTHER" id="PTHR42723">
    <property type="entry name" value="CHLOROPHYLL SYNTHASE"/>
    <property type="match status" value="1"/>
</dbReference>
<dbReference type="InterPro" id="IPR050475">
    <property type="entry name" value="Prenyltransferase_related"/>
</dbReference>
<keyword evidence="2" id="KW-1003">Cell membrane</keyword>
<evidence type="ECO:0000256" key="4">
    <source>
        <dbReference type="ARBA" id="ARBA00022989"/>
    </source>
</evidence>
<evidence type="ECO:0000256" key="2">
    <source>
        <dbReference type="ARBA" id="ARBA00022475"/>
    </source>
</evidence>
<feature type="transmembrane region" description="Helical" evidence="6">
    <location>
        <begin position="273"/>
        <end position="292"/>
    </location>
</feature>
<evidence type="ECO:0000256" key="3">
    <source>
        <dbReference type="ARBA" id="ARBA00022692"/>
    </source>
</evidence>
<comment type="subcellular location">
    <subcellularLocation>
        <location evidence="1">Membrane</location>
        <topology evidence="1">Multi-pass membrane protein</topology>
    </subcellularLocation>
</comment>